<reference evidence="3 4" key="1">
    <citation type="journal article" date="2006" name="Science">
        <title>Phytophthora genome sequences uncover evolutionary origins and mechanisms of pathogenesis.</title>
        <authorList>
            <person name="Tyler B.M."/>
            <person name="Tripathy S."/>
            <person name="Zhang X."/>
            <person name="Dehal P."/>
            <person name="Jiang R.H."/>
            <person name="Aerts A."/>
            <person name="Arredondo F.D."/>
            <person name="Baxter L."/>
            <person name="Bensasson D."/>
            <person name="Beynon J.L."/>
            <person name="Chapman J."/>
            <person name="Damasceno C.M."/>
            <person name="Dorrance A.E."/>
            <person name="Dou D."/>
            <person name="Dickerman A.W."/>
            <person name="Dubchak I.L."/>
            <person name="Garbelotto M."/>
            <person name="Gijzen M."/>
            <person name="Gordon S.G."/>
            <person name="Govers F."/>
            <person name="Grunwald N.J."/>
            <person name="Huang W."/>
            <person name="Ivors K.L."/>
            <person name="Jones R.W."/>
            <person name="Kamoun S."/>
            <person name="Krampis K."/>
            <person name="Lamour K.H."/>
            <person name="Lee M.K."/>
            <person name="McDonald W.H."/>
            <person name="Medina M."/>
            <person name="Meijer H.J."/>
            <person name="Nordberg E.K."/>
            <person name="Maclean D.J."/>
            <person name="Ospina-Giraldo M.D."/>
            <person name="Morris P.F."/>
            <person name="Phuntumart V."/>
            <person name="Putnam N.H."/>
            <person name="Rash S."/>
            <person name="Rose J.K."/>
            <person name="Sakihama Y."/>
            <person name="Salamov A.A."/>
            <person name="Savidor A."/>
            <person name="Scheuring C.F."/>
            <person name="Smith B.M."/>
            <person name="Sobral B.W."/>
            <person name="Terry A."/>
            <person name="Torto-Alalibo T.A."/>
            <person name="Win J."/>
            <person name="Xu Z."/>
            <person name="Zhang H."/>
            <person name="Grigoriev I.V."/>
            <person name="Rokhsar D.S."/>
            <person name="Boore J.L."/>
        </authorList>
    </citation>
    <scope>NUCLEOTIDE SEQUENCE [LARGE SCALE GENOMIC DNA]</scope>
    <source>
        <strain evidence="3 4">P6497</strain>
    </source>
</reference>
<evidence type="ECO:0000256" key="1">
    <source>
        <dbReference type="SAM" id="MobiDB-lite"/>
    </source>
</evidence>
<name>G4ZVR9_PHYSP</name>
<dbReference type="GO" id="GO:0005576">
    <property type="term" value="C:extracellular region"/>
    <property type="evidence" value="ECO:0007669"/>
    <property type="project" value="InterPro"/>
</dbReference>
<evidence type="ECO:0008006" key="5">
    <source>
        <dbReference type="Google" id="ProtNLM"/>
    </source>
</evidence>
<protein>
    <recommendedName>
        <fullName evidence="5">Elicitin-like protein</fullName>
    </recommendedName>
</protein>
<evidence type="ECO:0000313" key="4">
    <source>
        <dbReference type="Proteomes" id="UP000002640"/>
    </source>
</evidence>
<dbReference type="GeneID" id="20647136"/>
<dbReference type="KEGG" id="psoj:PHYSODRAFT_336050"/>
<dbReference type="InterPro" id="IPR002200">
    <property type="entry name" value="Elicitin"/>
</dbReference>
<sequence>MRAQFTVLLSLLALAPTITKATECTDAEAAYADSVWAAAANTSACSPYVTQTDPVYVNAPCTATDCVTVVESVAKDLPDCTFSGINNKIEVQNALTECNGGDVKDAGSLTFSSSSSQADGSTMLSSSTASSSGLISGSKGSSSSFDMSSSSGSITSGSTVMAPSAASGTGMLPSGDQSNNILGSSNSKSGSSAAGPRVHEGKLHFWVVSTLVAGVVVAFSS</sequence>
<organism evidence="3 4">
    <name type="scientific">Phytophthora sojae (strain P6497)</name>
    <name type="common">Soybean stem and root rot agent</name>
    <name type="synonym">Phytophthora megasperma f. sp. glycines</name>
    <dbReference type="NCBI Taxonomy" id="1094619"/>
    <lineage>
        <taxon>Eukaryota</taxon>
        <taxon>Sar</taxon>
        <taxon>Stramenopiles</taxon>
        <taxon>Oomycota</taxon>
        <taxon>Peronosporomycetes</taxon>
        <taxon>Peronosporales</taxon>
        <taxon>Peronosporaceae</taxon>
        <taxon>Phytophthora</taxon>
    </lineage>
</organism>
<dbReference type="RefSeq" id="XP_009531866.1">
    <property type="nucleotide sequence ID" value="XM_009533571.1"/>
</dbReference>
<gene>
    <name evidence="3" type="ORF">PHYSODRAFT_336050</name>
</gene>
<feature type="compositionally biased region" description="Low complexity" evidence="1">
    <location>
        <begin position="178"/>
        <end position="195"/>
    </location>
</feature>
<keyword evidence="4" id="KW-1185">Reference proteome</keyword>
<dbReference type="SMART" id="SM01187">
    <property type="entry name" value="Elicitin"/>
    <property type="match status" value="1"/>
</dbReference>
<dbReference type="AlphaFoldDB" id="G4ZVR9"/>
<feature type="chain" id="PRO_5003472465" description="Elicitin-like protein" evidence="2">
    <location>
        <begin position="22"/>
        <end position="221"/>
    </location>
</feature>
<keyword evidence="2" id="KW-0732">Signal</keyword>
<proteinExistence type="predicted"/>
<dbReference type="Proteomes" id="UP000002640">
    <property type="component" value="Unassembled WGS sequence"/>
</dbReference>
<dbReference type="EMBL" id="JH159157">
    <property type="protein sequence ID" value="EGZ11533.1"/>
    <property type="molecule type" value="Genomic_DNA"/>
</dbReference>
<feature type="region of interest" description="Disordered" evidence="1">
    <location>
        <begin position="156"/>
        <end position="195"/>
    </location>
</feature>
<evidence type="ECO:0000256" key="2">
    <source>
        <dbReference type="SAM" id="SignalP"/>
    </source>
</evidence>
<dbReference type="InParanoid" id="G4ZVR9"/>
<feature type="signal peptide" evidence="2">
    <location>
        <begin position="1"/>
        <end position="21"/>
    </location>
</feature>
<evidence type="ECO:0000313" key="3">
    <source>
        <dbReference type="EMBL" id="EGZ11533.1"/>
    </source>
</evidence>
<accession>G4ZVR9</accession>